<feature type="region of interest" description="Disordered" evidence="1">
    <location>
        <begin position="413"/>
        <end position="439"/>
    </location>
</feature>
<name>A0A1J0RAE8_9TRYP</name>
<dbReference type="EMBL" id="KX700820">
    <property type="protein sequence ID" value="APD74776.1"/>
    <property type="molecule type" value="Genomic_DNA"/>
</dbReference>
<protein>
    <submittedName>
        <fullName evidence="3">Variant surface glycoprotein 1125.4249</fullName>
    </submittedName>
</protein>
<keyword evidence="2" id="KW-0732">Signal</keyword>
<dbReference type="VEuPathDB" id="TriTrypDB:Tb11.v5.0942"/>
<dbReference type="VEuPathDB" id="TriTrypDB:Tb427_000407100"/>
<feature type="compositionally biased region" description="Basic and acidic residues" evidence="1">
    <location>
        <begin position="416"/>
        <end position="439"/>
    </location>
</feature>
<dbReference type="VEuPathDB" id="TriTrypDB:Tb1125.Tb11.v5.0938"/>
<organism evidence="3">
    <name type="scientific">Trypanosoma brucei</name>
    <dbReference type="NCBI Taxonomy" id="5691"/>
    <lineage>
        <taxon>Eukaryota</taxon>
        <taxon>Discoba</taxon>
        <taxon>Euglenozoa</taxon>
        <taxon>Kinetoplastea</taxon>
        <taxon>Metakinetoplastina</taxon>
        <taxon>Trypanosomatida</taxon>
        <taxon>Trypanosomatidae</taxon>
        <taxon>Trypanosoma</taxon>
    </lineage>
</organism>
<feature type="signal peptide" evidence="2">
    <location>
        <begin position="1"/>
        <end position="25"/>
    </location>
</feature>
<evidence type="ECO:0000256" key="2">
    <source>
        <dbReference type="SAM" id="SignalP"/>
    </source>
</evidence>
<feature type="chain" id="PRO_5012723765" evidence="2">
    <location>
        <begin position="26"/>
        <end position="489"/>
    </location>
</feature>
<sequence>MLYTNAGRRLLIILVASAQLTGTMGDDDAASQAVSTPCQTARYLKLINDEIKTTYLSDGSAATTAVKAAMAYTIAAALSGDPVTALAFKTLAAIAEADVQQLISATLAYNEQAAAARELLKIQEAVHLTDHNTATKTITLETGSKLSSPLTIGSTTDVHGCKAAVKISYTAANCSLDSEEDNVKRSNIKWQTTDSITLAATDTEKPILEATSLSKGTVSGAMVASAHTIGGCITASQDFGDGNQNNALLPKVAPKAHSYKKTKIALKNTEDQTACPKISKDNKPHQYKPTTLAAAICQLRRTPKPAYTPPHNRPLSTLETDNKLAETLTDISSPDAPLPKDAIERKALVHKFFGATPEIFKQRITDTIEKTKIDIKIRNTPIKKTPFELAGTADGVTVLAYYLGKEAAEKAQLSGSEEKLKQSEKPDKKDDKKDGDKKAEVCTAVEEKDCDKTKCTWDKDKNECKVKEGTFFISAVMKVPLLLAVFPLA</sequence>
<dbReference type="SUPFAM" id="SSF58087">
    <property type="entry name" value="Variant surface glycoprotein (N-terminal domain)"/>
    <property type="match status" value="1"/>
</dbReference>
<evidence type="ECO:0000313" key="3">
    <source>
        <dbReference type="EMBL" id="APD74776.1"/>
    </source>
</evidence>
<evidence type="ECO:0000256" key="1">
    <source>
        <dbReference type="SAM" id="MobiDB-lite"/>
    </source>
</evidence>
<proteinExistence type="predicted"/>
<accession>A0A1J0RAE8</accession>
<dbReference type="AlphaFoldDB" id="A0A1J0RAE8"/>
<reference evidence="3" key="1">
    <citation type="submission" date="2016-08" db="EMBL/GenBank/DDBJ databases">
        <title>VSG repertoire of Trypanosoma brucei EATRO 1125.</title>
        <authorList>
            <person name="Cross G.A."/>
        </authorList>
    </citation>
    <scope>NUCLEOTIDE SEQUENCE</scope>
    <source>
        <strain evidence="3">EATRO 1125</strain>
    </source>
</reference>